<gene>
    <name evidence="3" type="ORF">GCM10009777_36250</name>
</gene>
<dbReference type="InterPro" id="IPR045361">
    <property type="entry name" value="CIS_tube_prot_N"/>
</dbReference>
<dbReference type="Proteomes" id="UP001500326">
    <property type="component" value="Unassembled WGS sequence"/>
</dbReference>
<name>A0ABN2T0X5_9MICO</name>
<comment type="caution">
    <text evidence="3">The sequence shown here is derived from an EMBL/GenBank/DDBJ whole genome shotgun (WGS) entry which is preliminary data.</text>
</comment>
<accession>A0ABN2T0X5</accession>
<evidence type="ECO:0000313" key="4">
    <source>
        <dbReference type="Proteomes" id="UP001500326"/>
    </source>
</evidence>
<evidence type="ECO:0000259" key="2">
    <source>
        <dbReference type="Pfam" id="PF19266"/>
    </source>
</evidence>
<dbReference type="RefSeq" id="WP_344065608.1">
    <property type="nucleotide sequence ID" value="NZ_BAAAOH010000001.1"/>
</dbReference>
<dbReference type="Pfam" id="PF19266">
    <property type="entry name" value="CIS_tube"/>
    <property type="match status" value="1"/>
</dbReference>
<proteinExistence type="predicted"/>
<feature type="region of interest" description="Disordered" evidence="1">
    <location>
        <begin position="1"/>
        <end position="31"/>
    </location>
</feature>
<keyword evidence="4" id="KW-1185">Reference proteome</keyword>
<feature type="domain" description="Contractile injection system tube protein N-terminal" evidence="2">
    <location>
        <begin position="33"/>
        <end position="165"/>
    </location>
</feature>
<feature type="compositionally biased region" description="Pro residues" evidence="1">
    <location>
        <begin position="200"/>
        <end position="215"/>
    </location>
</feature>
<feature type="region of interest" description="Disordered" evidence="1">
    <location>
        <begin position="43"/>
        <end position="72"/>
    </location>
</feature>
<organism evidence="3 4">
    <name type="scientific">Microbacterium pumilum</name>
    <dbReference type="NCBI Taxonomy" id="344165"/>
    <lineage>
        <taxon>Bacteria</taxon>
        <taxon>Bacillati</taxon>
        <taxon>Actinomycetota</taxon>
        <taxon>Actinomycetes</taxon>
        <taxon>Micrococcales</taxon>
        <taxon>Microbacteriaceae</taxon>
        <taxon>Microbacterium</taxon>
    </lineage>
</organism>
<evidence type="ECO:0000313" key="3">
    <source>
        <dbReference type="EMBL" id="GAA1996261.1"/>
    </source>
</evidence>
<evidence type="ECO:0000256" key="1">
    <source>
        <dbReference type="SAM" id="MobiDB-lite"/>
    </source>
</evidence>
<feature type="region of interest" description="Disordered" evidence="1">
    <location>
        <begin position="165"/>
        <end position="219"/>
    </location>
</feature>
<protein>
    <recommendedName>
        <fullName evidence="2">Contractile injection system tube protein N-terminal domain-containing protein</fullName>
    </recommendedName>
</protein>
<sequence length="407" mass="41055">MTKLEPATLTRLKDGPASGKKGPKTYVVDGSPEKAKFEVQFNPTSLKMSRSNNIDKGGSTTNTQKRQAFSAQPATLSFDLEFDTAEEAGPSGNPKDVRDYTRIVRQFIEPTREDPKKPPPAVRFQWGAFMFQGIVTQLTEDLDYFAPSGTPLRAKVSVTITEQNPEWDANEVGTGARDAASAARPEGATNPNAPGGAGTPSPPPGNGPGSPPSPNPISTALARAGESVQQLLTRLDADPATWRSAMAGLDSPLALDAGTQVQLGASASASAGIGAGAGAGFTASAGISAGGGFTASAGVDAAVTRAALGLEGAGALGRGAAAEATAGFVLAEAGGIARASARVDADTALAAQASARASFAVPEGSVVAGGQARASAAIQPDSRSLTYGRGIPLRARVSGDAAATLRR</sequence>
<dbReference type="EMBL" id="BAAAOH010000001">
    <property type="protein sequence ID" value="GAA1996261.1"/>
    <property type="molecule type" value="Genomic_DNA"/>
</dbReference>
<reference evidence="3 4" key="1">
    <citation type="journal article" date="2019" name="Int. J. Syst. Evol. Microbiol.">
        <title>The Global Catalogue of Microorganisms (GCM) 10K type strain sequencing project: providing services to taxonomists for standard genome sequencing and annotation.</title>
        <authorList>
            <consortium name="The Broad Institute Genomics Platform"/>
            <consortium name="The Broad Institute Genome Sequencing Center for Infectious Disease"/>
            <person name="Wu L."/>
            <person name="Ma J."/>
        </authorList>
    </citation>
    <scope>NUCLEOTIDE SEQUENCE [LARGE SCALE GENOMIC DNA]</scope>
    <source>
        <strain evidence="3 4">JCM 14902</strain>
    </source>
</reference>